<keyword evidence="3" id="KW-1185">Reference proteome</keyword>
<reference evidence="2 3" key="1">
    <citation type="submission" date="2019-05" db="EMBL/GenBank/DDBJ databases">
        <authorList>
            <person name="Pankratov T."/>
            <person name="Grouzdev D."/>
        </authorList>
    </citation>
    <scope>NUCLEOTIDE SEQUENCE [LARGE SCALE GENOMIC DNA]</scope>
    <source>
        <strain evidence="2 3">KEBCLARHB70R</strain>
    </source>
</reference>
<organism evidence="2 3">
    <name type="scientific">Lichenicoccus roseus</name>
    <dbReference type="NCBI Taxonomy" id="2683649"/>
    <lineage>
        <taxon>Bacteria</taxon>
        <taxon>Pseudomonadati</taxon>
        <taxon>Pseudomonadota</taxon>
        <taxon>Alphaproteobacteria</taxon>
        <taxon>Acetobacterales</taxon>
        <taxon>Acetobacteraceae</taxon>
        <taxon>Lichenicoccus</taxon>
    </lineage>
</organism>
<dbReference type="RefSeq" id="WP_138325183.1">
    <property type="nucleotide sequence ID" value="NZ_VCDI01000002.1"/>
</dbReference>
<dbReference type="AlphaFoldDB" id="A0A5R9J665"/>
<proteinExistence type="predicted"/>
<evidence type="ECO:0000313" key="2">
    <source>
        <dbReference type="EMBL" id="TLU73110.1"/>
    </source>
</evidence>
<comment type="caution">
    <text evidence="2">The sequence shown here is derived from an EMBL/GenBank/DDBJ whole genome shotgun (WGS) entry which is preliminary data.</text>
</comment>
<evidence type="ECO:0000313" key="3">
    <source>
        <dbReference type="Proteomes" id="UP000305654"/>
    </source>
</evidence>
<evidence type="ECO:0000256" key="1">
    <source>
        <dbReference type="SAM" id="MobiDB-lite"/>
    </source>
</evidence>
<gene>
    <name evidence="2" type="ORF">FE263_06675</name>
</gene>
<dbReference type="Proteomes" id="UP000305654">
    <property type="component" value="Unassembled WGS sequence"/>
</dbReference>
<dbReference type="EMBL" id="VCDI01000002">
    <property type="protein sequence ID" value="TLU73110.1"/>
    <property type="molecule type" value="Genomic_DNA"/>
</dbReference>
<feature type="compositionally biased region" description="Polar residues" evidence="1">
    <location>
        <begin position="1"/>
        <end position="11"/>
    </location>
</feature>
<protein>
    <submittedName>
        <fullName evidence="2">Uncharacterized protein</fullName>
    </submittedName>
</protein>
<name>A0A5R9J665_9PROT</name>
<feature type="compositionally biased region" description="Basic and acidic residues" evidence="1">
    <location>
        <begin position="43"/>
        <end position="59"/>
    </location>
</feature>
<sequence>MRRSPSATTRKQAAETLRGGSPGRRGRKEVSSETPDTDTDLVDEVHEGEVFANEHLDNE</sequence>
<feature type="region of interest" description="Disordered" evidence="1">
    <location>
        <begin position="1"/>
        <end position="59"/>
    </location>
</feature>
<accession>A0A5R9J665</accession>